<evidence type="ECO:0000313" key="4">
    <source>
        <dbReference type="Proteomes" id="UP000807353"/>
    </source>
</evidence>
<proteinExistence type="predicted"/>
<dbReference type="EMBL" id="MU150229">
    <property type="protein sequence ID" value="KAF9469555.1"/>
    <property type="molecule type" value="Genomic_DNA"/>
</dbReference>
<accession>A0A9P6CPU2</accession>
<dbReference type="Proteomes" id="UP000807353">
    <property type="component" value="Unassembled WGS sequence"/>
</dbReference>
<dbReference type="Pfam" id="PF20151">
    <property type="entry name" value="DUF6533"/>
    <property type="match status" value="1"/>
</dbReference>
<gene>
    <name evidence="3" type="ORF">BDZ94DRAFT_1242693</name>
</gene>
<organism evidence="3 4">
    <name type="scientific">Collybia nuda</name>
    <dbReference type="NCBI Taxonomy" id="64659"/>
    <lineage>
        <taxon>Eukaryota</taxon>
        <taxon>Fungi</taxon>
        <taxon>Dikarya</taxon>
        <taxon>Basidiomycota</taxon>
        <taxon>Agaricomycotina</taxon>
        <taxon>Agaricomycetes</taxon>
        <taxon>Agaricomycetidae</taxon>
        <taxon>Agaricales</taxon>
        <taxon>Tricholomatineae</taxon>
        <taxon>Clitocybaceae</taxon>
        <taxon>Collybia</taxon>
    </lineage>
</organism>
<sequence>MRPIFERTPDTAQEIIIHNCLHVLAVSILFYDHFITLGREIEYIWKRPKSISSYYFFLNRYTALLGTLVVTVLSLTTLPLQSCKNYNTARQLLLIINQCIICYLLSLRVYALYGRSHWIRSLLGCTAAILTAISFWLLRRQKIAPAEGITGCHIGISDKTAIRMSGAWWALFIYDALLFALTVSKTWTTGKSYATSVLVSRILLRDGSVYFGVITLSNFANILTYYFCGPFMRGGLSAFSADISSTMMSHLMLNLHEVTNTGIHSTLELSHVELDTLWSEALDCSSTTSTASHDHGANTDEES</sequence>
<feature type="transmembrane region" description="Helical" evidence="1">
    <location>
        <begin position="92"/>
        <end position="112"/>
    </location>
</feature>
<feature type="transmembrane region" description="Helical" evidence="1">
    <location>
        <begin position="118"/>
        <end position="138"/>
    </location>
</feature>
<dbReference type="InterPro" id="IPR045340">
    <property type="entry name" value="DUF6533"/>
</dbReference>
<comment type="caution">
    <text evidence="3">The sequence shown here is derived from an EMBL/GenBank/DDBJ whole genome shotgun (WGS) entry which is preliminary data.</text>
</comment>
<feature type="transmembrane region" description="Helical" evidence="1">
    <location>
        <begin position="21"/>
        <end position="41"/>
    </location>
</feature>
<keyword evidence="4" id="KW-1185">Reference proteome</keyword>
<reference evidence="3" key="1">
    <citation type="submission" date="2020-11" db="EMBL/GenBank/DDBJ databases">
        <authorList>
            <consortium name="DOE Joint Genome Institute"/>
            <person name="Ahrendt S."/>
            <person name="Riley R."/>
            <person name="Andreopoulos W."/>
            <person name="Labutti K."/>
            <person name="Pangilinan J."/>
            <person name="Ruiz-Duenas F.J."/>
            <person name="Barrasa J.M."/>
            <person name="Sanchez-Garcia M."/>
            <person name="Camarero S."/>
            <person name="Miyauchi S."/>
            <person name="Serrano A."/>
            <person name="Linde D."/>
            <person name="Babiker R."/>
            <person name="Drula E."/>
            <person name="Ayuso-Fernandez I."/>
            <person name="Pacheco R."/>
            <person name="Padilla G."/>
            <person name="Ferreira P."/>
            <person name="Barriuso J."/>
            <person name="Kellner H."/>
            <person name="Castanera R."/>
            <person name="Alfaro M."/>
            <person name="Ramirez L."/>
            <person name="Pisabarro A.G."/>
            <person name="Kuo A."/>
            <person name="Tritt A."/>
            <person name="Lipzen A."/>
            <person name="He G."/>
            <person name="Yan M."/>
            <person name="Ng V."/>
            <person name="Cullen D."/>
            <person name="Martin F."/>
            <person name="Rosso M.-N."/>
            <person name="Henrissat B."/>
            <person name="Hibbett D."/>
            <person name="Martinez A.T."/>
            <person name="Grigoriev I.V."/>
        </authorList>
    </citation>
    <scope>NUCLEOTIDE SEQUENCE</scope>
    <source>
        <strain evidence="3">CBS 247.69</strain>
    </source>
</reference>
<evidence type="ECO:0000256" key="1">
    <source>
        <dbReference type="SAM" id="Phobius"/>
    </source>
</evidence>
<feature type="domain" description="DUF6533" evidence="2">
    <location>
        <begin position="21"/>
        <end position="65"/>
    </location>
</feature>
<keyword evidence="1" id="KW-0472">Membrane</keyword>
<feature type="transmembrane region" description="Helical" evidence="1">
    <location>
        <begin position="207"/>
        <end position="228"/>
    </location>
</feature>
<feature type="transmembrane region" description="Helical" evidence="1">
    <location>
        <begin position="61"/>
        <end position="80"/>
    </location>
</feature>
<evidence type="ECO:0000313" key="3">
    <source>
        <dbReference type="EMBL" id="KAF9469555.1"/>
    </source>
</evidence>
<evidence type="ECO:0000259" key="2">
    <source>
        <dbReference type="Pfam" id="PF20151"/>
    </source>
</evidence>
<keyword evidence="1" id="KW-1133">Transmembrane helix</keyword>
<dbReference type="AlphaFoldDB" id="A0A9P6CPU2"/>
<feature type="transmembrane region" description="Helical" evidence="1">
    <location>
        <begin position="167"/>
        <end position="187"/>
    </location>
</feature>
<name>A0A9P6CPU2_9AGAR</name>
<dbReference type="OrthoDB" id="2686513at2759"/>
<protein>
    <recommendedName>
        <fullName evidence="2">DUF6533 domain-containing protein</fullName>
    </recommendedName>
</protein>
<keyword evidence="1" id="KW-0812">Transmembrane</keyword>